<dbReference type="InterPro" id="IPR009078">
    <property type="entry name" value="Ferritin-like_SF"/>
</dbReference>
<dbReference type="InterPro" id="IPR047114">
    <property type="entry name" value="YciF"/>
</dbReference>
<dbReference type="Gene3D" id="1.20.1260.10">
    <property type="match status" value="1"/>
</dbReference>
<dbReference type="AlphaFoldDB" id="A0A8J8GIV0"/>
<dbReference type="Pfam" id="PF05974">
    <property type="entry name" value="DUF892"/>
    <property type="match status" value="1"/>
</dbReference>
<dbReference type="Proteomes" id="UP000728647">
    <property type="component" value="Unassembled WGS sequence"/>
</dbReference>
<evidence type="ECO:0000313" key="1">
    <source>
        <dbReference type="EMBL" id="NUB90301.1"/>
    </source>
</evidence>
<dbReference type="OrthoDB" id="192254at2157"/>
<dbReference type="PANTHER" id="PTHR30565">
    <property type="entry name" value="PROTEIN YCIF"/>
    <property type="match status" value="1"/>
</dbReference>
<dbReference type="EMBL" id="JABURA010000001">
    <property type="protein sequence ID" value="NUB90301.1"/>
    <property type="molecule type" value="Genomic_DNA"/>
</dbReference>
<comment type="caution">
    <text evidence="1">The sequence shown here is derived from an EMBL/GenBank/DDBJ whole genome shotgun (WGS) entry which is preliminary data.</text>
</comment>
<sequence>MNVETLEDLFGLQLQHAYYAERAHVELLSEMADAAPTDDLREVLADHRAETDAQIDRLEDVFAALGRHPRASRTRSIDGLVESWHEHRSGSDGDPAVPSALEIALTGERLEIRAYESLLTLAGRLAYADDVVEPLETTLAEERAAVEALEEVETEESILKTLALEEG</sequence>
<evidence type="ECO:0000313" key="2">
    <source>
        <dbReference type="Proteomes" id="UP000728647"/>
    </source>
</evidence>
<dbReference type="PANTHER" id="PTHR30565:SF9">
    <property type="entry name" value="PROTEIN YCIF"/>
    <property type="match status" value="1"/>
</dbReference>
<dbReference type="InterPro" id="IPR012347">
    <property type="entry name" value="Ferritin-like"/>
</dbReference>
<name>A0A8J8GIV0_9EURY</name>
<dbReference type="RefSeq" id="WP_174701369.1">
    <property type="nucleotide sequence ID" value="NZ_JABURA010000001.1"/>
</dbReference>
<reference evidence="1" key="1">
    <citation type="submission" date="2020-06" db="EMBL/GenBank/DDBJ databases">
        <title>Haloterrigena sp. nov., an extremely halophilic archaeon isolated from a saline sediment.</title>
        <authorList>
            <person name="Liu B.-B."/>
        </authorList>
    </citation>
    <scope>NUCLEOTIDE SEQUENCE</scope>
    <source>
        <strain evidence="1">SYSU A121-1</strain>
    </source>
</reference>
<dbReference type="InterPro" id="IPR010287">
    <property type="entry name" value="DUF892_YciF-like"/>
</dbReference>
<accession>A0A8J8GIV0</accession>
<dbReference type="SUPFAM" id="SSF47240">
    <property type="entry name" value="Ferritin-like"/>
    <property type="match status" value="1"/>
</dbReference>
<protein>
    <submittedName>
        <fullName evidence="1">DUF892 family protein</fullName>
    </submittedName>
</protein>
<gene>
    <name evidence="1" type="ORF">HT576_04525</name>
</gene>
<organism evidence="1 2">
    <name type="scientific">Haloterrigena gelatinilytica</name>
    <dbReference type="NCBI Taxonomy" id="2741724"/>
    <lineage>
        <taxon>Archaea</taxon>
        <taxon>Methanobacteriati</taxon>
        <taxon>Methanobacteriota</taxon>
        <taxon>Stenosarchaea group</taxon>
        <taxon>Halobacteria</taxon>
        <taxon>Halobacteriales</taxon>
        <taxon>Natrialbaceae</taxon>
        <taxon>Haloterrigena</taxon>
    </lineage>
</organism>
<proteinExistence type="predicted"/>